<feature type="region of interest" description="Disordered" evidence="1">
    <location>
        <begin position="132"/>
        <end position="152"/>
    </location>
</feature>
<dbReference type="Pfam" id="PF06283">
    <property type="entry name" value="ThuA"/>
    <property type="match status" value="1"/>
</dbReference>
<feature type="domain" description="ThuA-like" evidence="2">
    <location>
        <begin position="13"/>
        <end position="242"/>
    </location>
</feature>
<dbReference type="Proteomes" id="UP000777438">
    <property type="component" value="Unassembled WGS sequence"/>
</dbReference>
<dbReference type="Gene3D" id="3.40.50.880">
    <property type="match status" value="1"/>
</dbReference>
<dbReference type="PANTHER" id="PTHR40469:SF2">
    <property type="entry name" value="GALACTOSE-BINDING DOMAIN-LIKE SUPERFAMILY PROTEIN"/>
    <property type="match status" value="1"/>
</dbReference>
<evidence type="ECO:0000256" key="1">
    <source>
        <dbReference type="SAM" id="MobiDB-lite"/>
    </source>
</evidence>
<dbReference type="InterPro" id="IPR029062">
    <property type="entry name" value="Class_I_gatase-like"/>
</dbReference>
<protein>
    <submittedName>
        <fullName evidence="3">ThuA-like domain-containing protein</fullName>
    </submittedName>
</protein>
<dbReference type="EMBL" id="JAGPYM010000002">
    <property type="protein sequence ID" value="KAH6898049.1"/>
    <property type="molecule type" value="Genomic_DNA"/>
</dbReference>
<evidence type="ECO:0000313" key="4">
    <source>
        <dbReference type="Proteomes" id="UP000777438"/>
    </source>
</evidence>
<evidence type="ECO:0000259" key="2">
    <source>
        <dbReference type="Pfam" id="PF06283"/>
    </source>
</evidence>
<accession>A0A9P8WFU9</accession>
<organism evidence="3 4">
    <name type="scientific">Thelonectria olida</name>
    <dbReference type="NCBI Taxonomy" id="1576542"/>
    <lineage>
        <taxon>Eukaryota</taxon>
        <taxon>Fungi</taxon>
        <taxon>Dikarya</taxon>
        <taxon>Ascomycota</taxon>
        <taxon>Pezizomycotina</taxon>
        <taxon>Sordariomycetes</taxon>
        <taxon>Hypocreomycetidae</taxon>
        <taxon>Hypocreales</taxon>
        <taxon>Nectriaceae</taxon>
        <taxon>Thelonectria</taxon>
    </lineage>
</organism>
<feature type="compositionally biased region" description="Low complexity" evidence="1">
    <location>
        <begin position="139"/>
        <end position="152"/>
    </location>
</feature>
<evidence type="ECO:0000313" key="3">
    <source>
        <dbReference type="EMBL" id="KAH6898049.1"/>
    </source>
</evidence>
<name>A0A9P8WFU9_9HYPO</name>
<dbReference type="AlphaFoldDB" id="A0A9P8WFU9"/>
<keyword evidence="4" id="KW-1185">Reference proteome</keyword>
<comment type="caution">
    <text evidence="3">The sequence shown here is derived from an EMBL/GenBank/DDBJ whole genome shotgun (WGS) entry which is preliminary data.</text>
</comment>
<reference evidence="3 4" key="1">
    <citation type="journal article" date="2021" name="Nat. Commun.">
        <title>Genetic determinants of endophytism in the Arabidopsis root mycobiome.</title>
        <authorList>
            <person name="Mesny F."/>
            <person name="Miyauchi S."/>
            <person name="Thiergart T."/>
            <person name="Pickel B."/>
            <person name="Atanasova L."/>
            <person name="Karlsson M."/>
            <person name="Huettel B."/>
            <person name="Barry K.W."/>
            <person name="Haridas S."/>
            <person name="Chen C."/>
            <person name="Bauer D."/>
            <person name="Andreopoulos W."/>
            <person name="Pangilinan J."/>
            <person name="LaButti K."/>
            <person name="Riley R."/>
            <person name="Lipzen A."/>
            <person name="Clum A."/>
            <person name="Drula E."/>
            <person name="Henrissat B."/>
            <person name="Kohler A."/>
            <person name="Grigoriev I.V."/>
            <person name="Martin F.M."/>
            <person name="Hacquard S."/>
        </authorList>
    </citation>
    <scope>NUCLEOTIDE SEQUENCE [LARGE SCALE GENOMIC DNA]</scope>
    <source>
        <strain evidence="3 4">MPI-CAGE-CH-0241</strain>
    </source>
</reference>
<gene>
    <name evidence="3" type="ORF">B0T10DRAFT_471743</name>
</gene>
<proteinExistence type="predicted"/>
<dbReference type="PANTHER" id="PTHR40469">
    <property type="entry name" value="SECRETED GLYCOSYL HYDROLASE"/>
    <property type="match status" value="1"/>
</dbReference>
<dbReference type="InterPro" id="IPR029010">
    <property type="entry name" value="ThuA-like"/>
</dbReference>
<sequence length="250" mass="27688">MEEAQAPVSATIKLLLLTKNRGYRHECIPSFISTFKSLPFTVHATEDSEALLSLSEYHVVALGHNTGPYLTSSEVGALREFVEAGGGVVGVHAATSGMAADSQYGGILGEVFDGHPDPQWGEIVIENPNHYINGHTNLPEPSSAPASAPKSPYVSSSEQGLCFPWFDEYYTFKHHPRESDGRTILLSAKHSSFKGKEYIEYPLAWCHNVGTGRVYYTALGHFDEAYEDQWFMEALHRGVLWVSKRDQDHS</sequence>
<dbReference type="SUPFAM" id="SSF52317">
    <property type="entry name" value="Class I glutamine amidotransferase-like"/>
    <property type="match status" value="1"/>
</dbReference>
<dbReference type="OrthoDB" id="3482285at2759"/>